<proteinExistence type="predicted"/>
<dbReference type="EMBL" id="JARJLM010000090">
    <property type="protein sequence ID" value="MDF3832351.1"/>
    <property type="molecule type" value="Genomic_DNA"/>
</dbReference>
<organism evidence="1 2">
    <name type="scientific">Cupriavidus basilensis</name>
    <dbReference type="NCBI Taxonomy" id="68895"/>
    <lineage>
        <taxon>Bacteria</taxon>
        <taxon>Pseudomonadati</taxon>
        <taxon>Pseudomonadota</taxon>
        <taxon>Betaproteobacteria</taxon>
        <taxon>Burkholderiales</taxon>
        <taxon>Burkholderiaceae</taxon>
        <taxon>Cupriavidus</taxon>
    </lineage>
</organism>
<accession>A0ABT6AIC8</accession>
<name>A0ABT6AIC8_9BURK</name>
<dbReference type="Gene3D" id="3.30.390.10">
    <property type="entry name" value="Enolase-like, N-terminal domain"/>
    <property type="match status" value="1"/>
</dbReference>
<dbReference type="InterPro" id="IPR029017">
    <property type="entry name" value="Enolase-like_N"/>
</dbReference>
<gene>
    <name evidence="1" type="ORF">P3W85_05240</name>
</gene>
<dbReference type="Proteomes" id="UP001216674">
    <property type="component" value="Unassembled WGS sequence"/>
</dbReference>
<sequence length="71" mass="7372">MRIIAARVIVCSPGRNFVTLKIETDEGLRGIGDAALNGLATHTRVFRERGVLDTVQAVAGNGHEGGKSAGA</sequence>
<evidence type="ECO:0000313" key="1">
    <source>
        <dbReference type="EMBL" id="MDF3832351.1"/>
    </source>
</evidence>
<keyword evidence="2" id="KW-1185">Reference proteome</keyword>
<dbReference type="RefSeq" id="WP_276264003.1">
    <property type="nucleotide sequence ID" value="NZ_JARJLM010000090.1"/>
</dbReference>
<protein>
    <submittedName>
        <fullName evidence="1">Uncharacterized protein</fullName>
    </submittedName>
</protein>
<comment type="caution">
    <text evidence="1">The sequence shown here is derived from an EMBL/GenBank/DDBJ whole genome shotgun (WGS) entry which is preliminary data.</text>
</comment>
<evidence type="ECO:0000313" key="2">
    <source>
        <dbReference type="Proteomes" id="UP001216674"/>
    </source>
</evidence>
<reference evidence="1 2" key="1">
    <citation type="submission" date="2023-03" db="EMBL/GenBank/DDBJ databases">
        <title>Draft assemblies of triclosan tolerant bacteria isolated from returned activated sludge.</title>
        <authorList>
            <person name="Van Hamelsveld S."/>
        </authorList>
    </citation>
    <scope>NUCLEOTIDE SEQUENCE [LARGE SCALE GENOMIC DNA]</scope>
    <source>
        <strain evidence="1 2">GW210010_S58</strain>
    </source>
</reference>